<evidence type="ECO:0000256" key="5">
    <source>
        <dbReference type="ARBA" id="ARBA00022824"/>
    </source>
</evidence>
<dbReference type="InterPro" id="IPR029008">
    <property type="entry name" value="EMC6-like"/>
</dbReference>
<organism evidence="9 10">
    <name type="scientific">Saccharomycodes ludwigii</name>
    <dbReference type="NCBI Taxonomy" id="36035"/>
    <lineage>
        <taxon>Eukaryota</taxon>
        <taxon>Fungi</taxon>
        <taxon>Dikarya</taxon>
        <taxon>Ascomycota</taxon>
        <taxon>Saccharomycotina</taxon>
        <taxon>Saccharomycetes</taxon>
        <taxon>Saccharomycodales</taxon>
        <taxon>Saccharomycodaceae</taxon>
        <taxon>Saccharomycodes</taxon>
    </lineage>
</organism>
<evidence type="ECO:0000256" key="7">
    <source>
        <dbReference type="ARBA" id="ARBA00023136"/>
    </source>
</evidence>
<feature type="transmembrane region" description="Helical" evidence="8">
    <location>
        <begin position="57"/>
        <end position="76"/>
    </location>
</feature>
<evidence type="ECO:0000256" key="3">
    <source>
        <dbReference type="ARBA" id="ARBA00020827"/>
    </source>
</evidence>
<dbReference type="InterPro" id="IPR008504">
    <property type="entry name" value="Emc6"/>
</dbReference>
<evidence type="ECO:0000256" key="2">
    <source>
        <dbReference type="ARBA" id="ARBA00009436"/>
    </source>
</evidence>
<dbReference type="OrthoDB" id="16510at2759"/>
<feature type="transmembrane region" description="Helical" evidence="8">
    <location>
        <begin position="97"/>
        <end position="115"/>
    </location>
</feature>
<name>A0A376B9N0_9ASCO</name>
<dbReference type="Pfam" id="PF07019">
    <property type="entry name" value="EMC6"/>
    <property type="match status" value="1"/>
</dbReference>
<evidence type="ECO:0000256" key="4">
    <source>
        <dbReference type="ARBA" id="ARBA00022692"/>
    </source>
</evidence>
<dbReference type="PANTHER" id="PTHR20994">
    <property type="entry name" value="ER MEMBRANE PROTEIN COMPLEX SUBUNIT 6"/>
    <property type="match status" value="1"/>
</dbReference>
<evidence type="ECO:0000256" key="1">
    <source>
        <dbReference type="ARBA" id="ARBA00004477"/>
    </source>
</evidence>
<dbReference type="GO" id="GO:0034975">
    <property type="term" value="P:protein folding in endoplasmic reticulum"/>
    <property type="evidence" value="ECO:0007669"/>
    <property type="project" value="TreeGrafter"/>
</dbReference>
<keyword evidence="4 8" id="KW-0812">Transmembrane</keyword>
<keyword evidence="5" id="KW-0256">Endoplasmic reticulum</keyword>
<proteinExistence type="inferred from homology"/>
<sequence>MEKDNNGNSTTASNDVLIKSTRSIQYNNQKLQYVQDATSLFSGCCCGILQLESLNGFTFFIIQYVSVAILFVIILCKGGKITNYFLNPIQDLIIENLFRELAGFLMTWTFVYALVV</sequence>
<dbReference type="GO" id="GO:0000045">
    <property type="term" value="P:autophagosome assembly"/>
    <property type="evidence" value="ECO:0007669"/>
    <property type="project" value="TreeGrafter"/>
</dbReference>
<evidence type="ECO:0000256" key="6">
    <source>
        <dbReference type="ARBA" id="ARBA00022989"/>
    </source>
</evidence>
<comment type="subcellular location">
    <subcellularLocation>
        <location evidence="1">Endoplasmic reticulum membrane</location>
        <topology evidence="1">Multi-pass membrane protein</topology>
    </subcellularLocation>
</comment>
<dbReference type="VEuPathDB" id="FungiDB:SCODWIG_02591"/>
<dbReference type="Proteomes" id="UP000262825">
    <property type="component" value="Unassembled WGS sequence"/>
</dbReference>
<dbReference type="GO" id="GO:0072546">
    <property type="term" value="C:EMC complex"/>
    <property type="evidence" value="ECO:0007669"/>
    <property type="project" value="InterPro"/>
</dbReference>
<reference evidence="10" key="1">
    <citation type="submission" date="2018-06" db="EMBL/GenBank/DDBJ databases">
        <authorList>
            <person name="Guldener U."/>
        </authorList>
    </citation>
    <scope>NUCLEOTIDE SEQUENCE [LARGE SCALE GENOMIC DNA]</scope>
    <source>
        <strain evidence="10">UTAD17</strain>
    </source>
</reference>
<dbReference type="EMBL" id="UFAJ01000467">
    <property type="protein sequence ID" value="SSD60830.1"/>
    <property type="molecule type" value="Genomic_DNA"/>
</dbReference>
<evidence type="ECO:0000256" key="8">
    <source>
        <dbReference type="SAM" id="Phobius"/>
    </source>
</evidence>
<keyword evidence="7 8" id="KW-0472">Membrane</keyword>
<protein>
    <recommendedName>
        <fullName evidence="3">ER membrane protein complex subunit 6</fullName>
    </recommendedName>
</protein>
<comment type="similarity">
    <text evidence="2">Belongs to the EMC6 family.</text>
</comment>
<evidence type="ECO:0000313" key="9">
    <source>
        <dbReference type="EMBL" id="SSD60830.1"/>
    </source>
</evidence>
<dbReference type="PANTHER" id="PTHR20994:SF0">
    <property type="entry name" value="ER MEMBRANE PROTEIN COMPLEX SUBUNIT 6"/>
    <property type="match status" value="1"/>
</dbReference>
<accession>A0A376B9N0</accession>
<keyword evidence="6 8" id="KW-1133">Transmembrane helix</keyword>
<evidence type="ECO:0000313" key="10">
    <source>
        <dbReference type="Proteomes" id="UP000262825"/>
    </source>
</evidence>
<gene>
    <name evidence="9" type="ORF">SCODWIG_02591</name>
</gene>
<keyword evidence="10" id="KW-1185">Reference proteome</keyword>
<dbReference type="AlphaFoldDB" id="A0A376B9N0"/>